<dbReference type="STRING" id="930129.SAMN05216352_106188"/>
<dbReference type="InterPro" id="IPR010982">
    <property type="entry name" value="Lambda_DNA-bd_dom_sf"/>
</dbReference>
<organism evidence="2 3">
    <name type="scientific">Alteribacillus bidgolensis</name>
    <dbReference type="NCBI Taxonomy" id="930129"/>
    <lineage>
        <taxon>Bacteria</taxon>
        <taxon>Bacillati</taxon>
        <taxon>Bacillota</taxon>
        <taxon>Bacilli</taxon>
        <taxon>Bacillales</taxon>
        <taxon>Bacillaceae</taxon>
        <taxon>Alteribacillus</taxon>
    </lineage>
</organism>
<gene>
    <name evidence="2" type="ORF">SAMN05216352_106188</name>
</gene>
<evidence type="ECO:0000313" key="3">
    <source>
        <dbReference type="Proteomes" id="UP000199017"/>
    </source>
</evidence>
<dbReference type="AlphaFoldDB" id="A0A1G8JG47"/>
<evidence type="ECO:0000259" key="1">
    <source>
        <dbReference type="PROSITE" id="PS50943"/>
    </source>
</evidence>
<name>A0A1G8JG47_9BACI</name>
<dbReference type="SUPFAM" id="SSF47413">
    <property type="entry name" value="lambda repressor-like DNA-binding domains"/>
    <property type="match status" value="1"/>
</dbReference>
<dbReference type="PROSITE" id="PS50943">
    <property type="entry name" value="HTH_CROC1"/>
    <property type="match status" value="1"/>
</dbReference>
<dbReference type="GO" id="GO:0003677">
    <property type="term" value="F:DNA binding"/>
    <property type="evidence" value="ECO:0007669"/>
    <property type="project" value="InterPro"/>
</dbReference>
<dbReference type="EMBL" id="FNDU01000006">
    <property type="protein sequence ID" value="SDI30259.1"/>
    <property type="molecule type" value="Genomic_DNA"/>
</dbReference>
<keyword evidence="3" id="KW-1185">Reference proteome</keyword>
<protein>
    <submittedName>
        <fullName evidence="2">Putative transcriptional regulator</fullName>
    </submittedName>
</protein>
<dbReference type="Proteomes" id="UP000199017">
    <property type="component" value="Unassembled WGS sequence"/>
</dbReference>
<proteinExistence type="predicted"/>
<dbReference type="InterPro" id="IPR001387">
    <property type="entry name" value="Cro/C1-type_HTH"/>
</dbReference>
<dbReference type="CDD" id="cd00093">
    <property type="entry name" value="HTH_XRE"/>
    <property type="match status" value="1"/>
</dbReference>
<sequence length="80" mass="9071">MTVKDTEELRLMIAREGKSLRDFSGEIGISQTYLSQILNGDYSPSPKVSRKISEGLNVEIDDIFLVEMIEKINHKRICNG</sequence>
<evidence type="ECO:0000313" key="2">
    <source>
        <dbReference type="EMBL" id="SDI30259.1"/>
    </source>
</evidence>
<dbReference type="SMART" id="SM00530">
    <property type="entry name" value="HTH_XRE"/>
    <property type="match status" value="1"/>
</dbReference>
<dbReference type="Pfam" id="PF01381">
    <property type="entry name" value="HTH_3"/>
    <property type="match status" value="1"/>
</dbReference>
<dbReference type="Gene3D" id="1.10.260.40">
    <property type="entry name" value="lambda repressor-like DNA-binding domains"/>
    <property type="match status" value="1"/>
</dbReference>
<accession>A0A1G8JG47</accession>
<feature type="domain" description="HTH cro/C1-type" evidence="1">
    <location>
        <begin position="9"/>
        <end position="63"/>
    </location>
</feature>
<reference evidence="2 3" key="1">
    <citation type="submission" date="2016-10" db="EMBL/GenBank/DDBJ databases">
        <authorList>
            <person name="de Groot N.N."/>
        </authorList>
    </citation>
    <scope>NUCLEOTIDE SEQUENCE [LARGE SCALE GENOMIC DNA]</scope>
    <source>
        <strain evidence="3">P4B,CCM 7963,CECT 7998,DSM 25260,IBRC-M 10614,KCTC 13821</strain>
    </source>
</reference>
<dbReference type="RefSeq" id="WP_245917801.1">
    <property type="nucleotide sequence ID" value="NZ_FNDU01000006.1"/>
</dbReference>